<protein>
    <submittedName>
        <fullName evidence="2">Uncharacterized protein</fullName>
    </submittedName>
</protein>
<feature type="region of interest" description="Disordered" evidence="1">
    <location>
        <begin position="1"/>
        <end position="165"/>
    </location>
</feature>
<gene>
    <name evidence="2" type="ORF">ASPSYDRAFT_93030</name>
</gene>
<sequence length="505" mass="54430">MPDDVDDDPPLTAIGAIPVPQLHSGGSDSEGEEASEVQGGSNDEEDTEGEQVSDDSAIEKGATEEEDSESSEDEEGSDRSKDEGDLEDEEDSDRSNVSDEQDLEGSEEQYSGDSEEQQVSQVEEGSNDEKNPVDSGNREYPDSSEDSRQLRRFIEKSEMETAGRGDFDRAFAELDAQESRHAWERAQSARQGHLAQRPARSNDLGLVFDKPFKFDALINQAFRGQHDESGQSTSSNIPDVATGIHNPNPPFELGRVPLQWDFNCIHHATVSNSHPSGDTFWPNTGGAFNPRDYPLPAIPCDSQNTLSLVPGVGRSGLTGIPSAGARSTNAGSLPSGLGTRRATMQGGRPCVQGRYNHPSAFPSAPVSQGIPEAIRPFTNNERSNQDDVSSLLRNRSFDSLDRLLLAGSAPLNRGSSSQVPPGGRLMQIDNLHTGPGSNNPNPSYRFPTVAVGGTLRQADNQSTTGGWDNLAPNASSSASPAPVVNPRKRPLDEQEFARRVRRAVE</sequence>
<accession>A0A1L9T6K2</accession>
<evidence type="ECO:0000313" key="3">
    <source>
        <dbReference type="Proteomes" id="UP000184356"/>
    </source>
</evidence>
<feature type="compositionally biased region" description="Basic and acidic residues" evidence="1">
    <location>
        <begin position="489"/>
        <end position="505"/>
    </location>
</feature>
<name>A0A1L9T6K2_9EURO</name>
<feature type="region of interest" description="Disordered" evidence="1">
    <location>
        <begin position="458"/>
        <end position="505"/>
    </location>
</feature>
<evidence type="ECO:0000256" key="1">
    <source>
        <dbReference type="SAM" id="MobiDB-lite"/>
    </source>
</evidence>
<organism evidence="2 3">
    <name type="scientific">Aspergillus sydowii CBS 593.65</name>
    <dbReference type="NCBI Taxonomy" id="1036612"/>
    <lineage>
        <taxon>Eukaryota</taxon>
        <taxon>Fungi</taxon>
        <taxon>Dikarya</taxon>
        <taxon>Ascomycota</taxon>
        <taxon>Pezizomycotina</taxon>
        <taxon>Eurotiomycetes</taxon>
        <taxon>Eurotiomycetidae</taxon>
        <taxon>Eurotiales</taxon>
        <taxon>Aspergillaceae</taxon>
        <taxon>Aspergillus</taxon>
        <taxon>Aspergillus subgen. Nidulantes</taxon>
    </lineage>
</organism>
<feature type="compositionally biased region" description="Acidic residues" evidence="1">
    <location>
        <begin position="42"/>
        <end position="53"/>
    </location>
</feature>
<evidence type="ECO:0000313" key="2">
    <source>
        <dbReference type="EMBL" id="OJJ55005.1"/>
    </source>
</evidence>
<keyword evidence="3" id="KW-1185">Reference proteome</keyword>
<dbReference type="VEuPathDB" id="FungiDB:ASPSYDRAFT_93030"/>
<proteinExistence type="predicted"/>
<dbReference type="GeneID" id="63768843"/>
<feature type="compositionally biased region" description="Acidic residues" evidence="1">
    <location>
        <begin position="64"/>
        <end position="76"/>
    </location>
</feature>
<dbReference type="AlphaFoldDB" id="A0A1L9T6K2"/>
<reference evidence="3" key="1">
    <citation type="journal article" date="2017" name="Genome Biol.">
        <title>Comparative genomics reveals high biological diversity and specific adaptations in the industrially and medically important fungal genus Aspergillus.</title>
        <authorList>
            <person name="de Vries R.P."/>
            <person name="Riley R."/>
            <person name="Wiebenga A."/>
            <person name="Aguilar-Osorio G."/>
            <person name="Amillis S."/>
            <person name="Uchima C.A."/>
            <person name="Anderluh G."/>
            <person name="Asadollahi M."/>
            <person name="Askin M."/>
            <person name="Barry K."/>
            <person name="Battaglia E."/>
            <person name="Bayram O."/>
            <person name="Benocci T."/>
            <person name="Braus-Stromeyer S.A."/>
            <person name="Caldana C."/>
            <person name="Canovas D."/>
            <person name="Cerqueira G.C."/>
            <person name="Chen F."/>
            <person name="Chen W."/>
            <person name="Choi C."/>
            <person name="Clum A."/>
            <person name="Dos Santos R.A."/>
            <person name="Damasio A.R."/>
            <person name="Diallinas G."/>
            <person name="Emri T."/>
            <person name="Fekete E."/>
            <person name="Flipphi M."/>
            <person name="Freyberg S."/>
            <person name="Gallo A."/>
            <person name="Gournas C."/>
            <person name="Habgood R."/>
            <person name="Hainaut M."/>
            <person name="Harispe M.L."/>
            <person name="Henrissat B."/>
            <person name="Hilden K.S."/>
            <person name="Hope R."/>
            <person name="Hossain A."/>
            <person name="Karabika E."/>
            <person name="Karaffa L."/>
            <person name="Karanyi Z."/>
            <person name="Krasevec N."/>
            <person name="Kuo A."/>
            <person name="Kusch H."/>
            <person name="LaButti K."/>
            <person name="Lagendijk E.L."/>
            <person name="Lapidus A."/>
            <person name="Levasseur A."/>
            <person name="Lindquist E."/>
            <person name="Lipzen A."/>
            <person name="Logrieco A.F."/>
            <person name="MacCabe A."/>
            <person name="Maekelae M.R."/>
            <person name="Malavazi I."/>
            <person name="Melin P."/>
            <person name="Meyer V."/>
            <person name="Mielnichuk N."/>
            <person name="Miskei M."/>
            <person name="Molnar A.P."/>
            <person name="Mule G."/>
            <person name="Ngan C.Y."/>
            <person name="Orejas M."/>
            <person name="Orosz E."/>
            <person name="Ouedraogo J.P."/>
            <person name="Overkamp K.M."/>
            <person name="Park H.-S."/>
            <person name="Perrone G."/>
            <person name="Piumi F."/>
            <person name="Punt P.J."/>
            <person name="Ram A.F."/>
            <person name="Ramon A."/>
            <person name="Rauscher S."/>
            <person name="Record E."/>
            <person name="Riano-Pachon D.M."/>
            <person name="Robert V."/>
            <person name="Roehrig J."/>
            <person name="Ruller R."/>
            <person name="Salamov A."/>
            <person name="Salih N.S."/>
            <person name="Samson R.A."/>
            <person name="Sandor E."/>
            <person name="Sanguinetti M."/>
            <person name="Schuetze T."/>
            <person name="Sepcic K."/>
            <person name="Shelest E."/>
            <person name="Sherlock G."/>
            <person name="Sophianopoulou V."/>
            <person name="Squina F.M."/>
            <person name="Sun H."/>
            <person name="Susca A."/>
            <person name="Todd R.B."/>
            <person name="Tsang A."/>
            <person name="Unkles S.E."/>
            <person name="van de Wiele N."/>
            <person name="van Rossen-Uffink D."/>
            <person name="Oliveira J.V."/>
            <person name="Vesth T.C."/>
            <person name="Visser J."/>
            <person name="Yu J.-H."/>
            <person name="Zhou M."/>
            <person name="Andersen M.R."/>
            <person name="Archer D.B."/>
            <person name="Baker S.E."/>
            <person name="Benoit I."/>
            <person name="Brakhage A.A."/>
            <person name="Braus G.H."/>
            <person name="Fischer R."/>
            <person name="Frisvad J.C."/>
            <person name="Goldman G.H."/>
            <person name="Houbraken J."/>
            <person name="Oakley B."/>
            <person name="Pocsi I."/>
            <person name="Scazzocchio C."/>
            <person name="Seiboth B."/>
            <person name="vanKuyk P.A."/>
            <person name="Wortman J."/>
            <person name="Dyer P.S."/>
            <person name="Grigoriev I.V."/>
        </authorList>
    </citation>
    <scope>NUCLEOTIDE SEQUENCE [LARGE SCALE GENOMIC DNA]</scope>
    <source>
        <strain evidence="3">CBS 593.65</strain>
    </source>
</reference>
<dbReference type="RefSeq" id="XP_040698811.1">
    <property type="nucleotide sequence ID" value="XM_040852770.1"/>
</dbReference>
<dbReference type="EMBL" id="KV878593">
    <property type="protein sequence ID" value="OJJ55005.1"/>
    <property type="molecule type" value="Genomic_DNA"/>
</dbReference>
<feature type="compositionally biased region" description="Basic and acidic residues" evidence="1">
    <location>
        <begin position="127"/>
        <end position="165"/>
    </location>
</feature>
<dbReference type="Proteomes" id="UP000184356">
    <property type="component" value="Unassembled WGS sequence"/>
</dbReference>
<feature type="compositionally biased region" description="Low complexity" evidence="1">
    <location>
        <begin position="471"/>
        <end position="485"/>
    </location>
</feature>